<reference evidence="9 10" key="1">
    <citation type="submission" date="2018-02" db="EMBL/GenBank/DDBJ databases">
        <title>Novel Leptospira species isolated from soil and water in Japan.</title>
        <authorList>
            <person name="Nakao R."/>
            <person name="Masuzawa T."/>
        </authorList>
    </citation>
    <scope>NUCLEOTIDE SEQUENCE [LARGE SCALE GENOMIC DNA]</scope>
    <source>
        <strain evidence="9 10">YH101</strain>
    </source>
</reference>
<dbReference type="SUPFAM" id="SSF55874">
    <property type="entry name" value="ATPase domain of HSP90 chaperone/DNA topoisomerase II/histidine kinase"/>
    <property type="match status" value="1"/>
</dbReference>
<dbReference type="PANTHER" id="PTHR45453">
    <property type="entry name" value="PHOSPHATE REGULON SENSOR PROTEIN PHOR"/>
    <property type="match status" value="1"/>
</dbReference>
<accession>A0A2P2DZ63</accession>
<keyword evidence="7" id="KW-1133">Transmembrane helix</keyword>
<evidence type="ECO:0000313" key="9">
    <source>
        <dbReference type="EMBL" id="GBF49910.1"/>
    </source>
</evidence>
<dbReference type="Gene3D" id="3.30.565.10">
    <property type="entry name" value="Histidine kinase-like ATPase, C-terminal domain"/>
    <property type="match status" value="1"/>
</dbReference>
<evidence type="ECO:0000256" key="1">
    <source>
        <dbReference type="ARBA" id="ARBA00000085"/>
    </source>
</evidence>
<dbReference type="SMART" id="SM00388">
    <property type="entry name" value="HisKA"/>
    <property type="match status" value="1"/>
</dbReference>
<keyword evidence="7" id="KW-0812">Transmembrane</keyword>
<keyword evidence="10" id="KW-1185">Reference proteome</keyword>
<dbReference type="InterPro" id="IPR003661">
    <property type="entry name" value="HisK_dim/P_dom"/>
</dbReference>
<evidence type="ECO:0000256" key="2">
    <source>
        <dbReference type="ARBA" id="ARBA00012438"/>
    </source>
</evidence>
<feature type="transmembrane region" description="Helical" evidence="7">
    <location>
        <begin position="27"/>
        <end position="49"/>
    </location>
</feature>
<feature type="transmembrane region" description="Helical" evidence="7">
    <location>
        <begin position="109"/>
        <end position="126"/>
    </location>
</feature>
<dbReference type="Pfam" id="PF20967">
    <property type="entry name" value="MASE7"/>
    <property type="match status" value="1"/>
</dbReference>
<evidence type="ECO:0000256" key="5">
    <source>
        <dbReference type="ARBA" id="ARBA00022777"/>
    </source>
</evidence>
<dbReference type="OrthoDB" id="340007at2"/>
<sequence length="431" mass="49643">MIPTLRKLIYAGVTEERDPESSLRIQLANISALLAISSNILYSILFYSYDSLGKFLIPAINTPFAFILSYAIYLNHKHYYTTSRVLILSCIPLVVFLTTYLFYGNLLGAHYNFLLIALLPFLVLSYKHKYLILAYFLLNLFLYTYIGFLHEPPYLTPESPFFDFRVRESFQISSVASCFLILAAVLFYFLRNTERNQQEIKRTNLYKERIFSILAHDLKGPIGSMGTFLSILLESWKKYSAEEITNSLKELQKNANQSYVVLENLLEWVKNDTKRYHFIPERVGLEQLLQNSLELFSVIALEKKIHWDIKVAKEHIAFVDERMMASIFRNLLSNAIKFSPIGGKVEIESKDLGHQTEISFLNEGKPIPLFVQEAIMNRHPIKSEFGTMGERGTGIGLLVSYELLLVQSGEFWIESREGYGTKMILRLPKGS</sequence>
<evidence type="ECO:0000256" key="4">
    <source>
        <dbReference type="ARBA" id="ARBA00022679"/>
    </source>
</evidence>
<feature type="transmembrane region" description="Helical" evidence="7">
    <location>
        <begin position="85"/>
        <end position="103"/>
    </location>
</feature>
<evidence type="ECO:0000259" key="8">
    <source>
        <dbReference type="PROSITE" id="PS50109"/>
    </source>
</evidence>
<dbReference type="InterPro" id="IPR036890">
    <property type="entry name" value="HATPase_C_sf"/>
</dbReference>
<feature type="transmembrane region" description="Helical" evidence="7">
    <location>
        <begin position="170"/>
        <end position="190"/>
    </location>
</feature>
<dbReference type="GO" id="GO:0016036">
    <property type="term" value="P:cellular response to phosphate starvation"/>
    <property type="evidence" value="ECO:0007669"/>
    <property type="project" value="TreeGrafter"/>
</dbReference>
<comment type="caution">
    <text evidence="9">The sequence shown here is derived from an EMBL/GenBank/DDBJ whole genome shotgun (WGS) entry which is preliminary data.</text>
</comment>
<gene>
    <name evidence="9" type="ORF">LPTSP4_14300</name>
</gene>
<dbReference type="SUPFAM" id="SSF47384">
    <property type="entry name" value="Homodimeric domain of signal transducing histidine kinase"/>
    <property type="match status" value="1"/>
</dbReference>
<dbReference type="SMART" id="SM00387">
    <property type="entry name" value="HATPase_c"/>
    <property type="match status" value="1"/>
</dbReference>
<feature type="transmembrane region" description="Helical" evidence="7">
    <location>
        <begin position="55"/>
        <end position="73"/>
    </location>
</feature>
<keyword evidence="5" id="KW-0418">Kinase</keyword>
<evidence type="ECO:0000256" key="7">
    <source>
        <dbReference type="SAM" id="Phobius"/>
    </source>
</evidence>
<dbReference type="PROSITE" id="PS50109">
    <property type="entry name" value="HIS_KIN"/>
    <property type="match status" value="1"/>
</dbReference>
<dbReference type="PANTHER" id="PTHR45453:SF1">
    <property type="entry name" value="PHOSPHATE REGULON SENSOR PROTEIN PHOR"/>
    <property type="match status" value="1"/>
</dbReference>
<dbReference type="GO" id="GO:0005886">
    <property type="term" value="C:plasma membrane"/>
    <property type="evidence" value="ECO:0007669"/>
    <property type="project" value="TreeGrafter"/>
</dbReference>
<evidence type="ECO:0000313" key="10">
    <source>
        <dbReference type="Proteomes" id="UP000245133"/>
    </source>
</evidence>
<dbReference type="Proteomes" id="UP000245133">
    <property type="component" value="Unassembled WGS sequence"/>
</dbReference>
<organism evidence="9 10">
    <name type="scientific">Leptospira ryugenii</name>
    <dbReference type="NCBI Taxonomy" id="1917863"/>
    <lineage>
        <taxon>Bacteria</taxon>
        <taxon>Pseudomonadati</taxon>
        <taxon>Spirochaetota</taxon>
        <taxon>Spirochaetia</taxon>
        <taxon>Leptospirales</taxon>
        <taxon>Leptospiraceae</taxon>
        <taxon>Leptospira</taxon>
    </lineage>
</organism>
<dbReference type="Gene3D" id="1.10.287.130">
    <property type="match status" value="1"/>
</dbReference>
<dbReference type="InterPro" id="IPR036097">
    <property type="entry name" value="HisK_dim/P_sf"/>
</dbReference>
<dbReference type="InterPro" id="IPR048432">
    <property type="entry name" value="MASE7"/>
</dbReference>
<dbReference type="GO" id="GO:0004721">
    <property type="term" value="F:phosphoprotein phosphatase activity"/>
    <property type="evidence" value="ECO:0007669"/>
    <property type="project" value="TreeGrafter"/>
</dbReference>
<protein>
    <recommendedName>
        <fullName evidence="2">histidine kinase</fullName>
        <ecNumber evidence="2">2.7.13.3</ecNumber>
    </recommendedName>
</protein>
<dbReference type="Pfam" id="PF02518">
    <property type="entry name" value="HATPase_c"/>
    <property type="match status" value="1"/>
</dbReference>
<dbReference type="EC" id="2.7.13.3" evidence="2"/>
<dbReference type="RefSeq" id="WP_108975201.1">
    <property type="nucleotide sequence ID" value="NZ_BFBB01000003.1"/>
</dbReference>
<keyword evidence="3" id="KW-0597">Phosphoprotein</keyword>
<proteinExistence type="predicted"/>
<dbReference type="InterPro" id="IPR050351">
    <property type="entry name" value="BphY/WalK/GraS-like"/>
</dbReference>
<feature type="transmembrane region" description="Helical" evidence="7">
    <location>
        <begin position="133"/>
        <end position="150"/>
    </location>
</feature>
<feature type="domain" description="Histidine kinase" evidence="8">
    <location>
        <begin position="213"/>
        <end position="431"/>
    </location>
</feature>
<keyword evidence="6" id="KW-0902">Two-component regulatory system</keyword>
<dbReference type="AlphaFoldDB" id="A0A2P2DZ63"/>
<dbReference type="EMBL" id="BFBB01000003">
    <property type="protein sequence ID" value="GBF49910.1"/>
    <property type="molecule type" value="Genomic_DNA"/>
</dbReference>
<dbReference type="GO" id="GO:0000155">
    <property type="term" value="F:phosphorelay sensor kinase activity"/>
    <property type="evidence" value="ECO:0007669"/>
    <property type="project" value="InterPro"/>
</dbReference>
<comment type="catalytic activity">
    <reaction evidence="1">
        <text>ATP + protein L-histidine = ADP + protein N-phospho-L-histidine.</text>
        <dbReference type="EC" id="2.7.13.3"/>
    </reaction>
</comment>
<evidence type="ECO:0000256" key="6">
    <source>
        <dbReference type="ARBA" id="ARBA00023012"/>
    </source>
</evidence>
<evidence type="ECO:0000256" key="3">
    <source>
        <dbReference type="ARBA" id="ARBA00022553"/>
    </source>
</evidence>
<name>A0A2P2DZ63_9LEPT</name>
<keyword evidence="4" id="KW-0808">Transferase</keyword>
<dbReference type="InterPro" id="IPR005467">
    <property type="entry name" value="His_kinase_dom"/>
</dbReference>
<keyword evidence="7" id="KW-0472">Membrane</keyword>
<dbReference type="InterPro" id="IPR003594">
    <property type="entry name" value="HATPase_dom"/>
</dbReference>